<organism evidence="2 3">
    <name type="scientific">Aureobasidium uvarum</name>
    <dbReference type="NCBI Taxonomy" id="2773716"/>
    <lineage>
        <taxon>Eukaryota</taxon>
        <taxon>Fungi</taxon>
        <taxon>Dikarya</taxon>
        <taxon>Ascomycota</taxon>
        <taxon>Pezizomycotina</taxon>
        <taxon>Dothideomycetes</taxon>
        <taxon>Dothideomycetidae</taxon>
        <taxon>Dothideales</taxon>
        <taxon>Saccotheciaceae</taxon>
        <taxon>Aureobasidium</taxon>
    </lineage>
</organism>
<comment type="caution">
    <text evidence="2">The sequence shown here is derived from an EMBL/GenBank/DDBJ whole genome shotgun (WGS) entry which is preliminary data.</text>
</comment>
<dbReference type="Proteomes" id="UP000745764">
    <property type="component" value="Unassembled WGS sequence"/>
</dbReference>
<name>A0A9N8PXJ5_9PEZI</name>
<dbReference type="EMBL" id="CAINUL010000017">
    <property type="protein sequence ID" value="CAD0114215.1"/>
    <property type="molecule type" value="Genomic_DNA"/>
</dbReference>
<sequence>MPHHSNRPVHPPSIRRPYVSEHDLVQCPNDESAASIEHPTFFLLSDSDTDTSLYIGDGSLDGETLVGAPSPRTSYSRTRTASTRTSTPDGPSDVDSDGFSSNFWNISPEERALMTNSANFARGRRRRRGAIQADAVSEPGPSSPLSSTPSVKLSPPASPLGSSWAQVPHDDSGNGIARVSDPSDAPENSTTSPRGRLQRSFTPSERDNAGVVLVPGLFRRLGRPFSVSTIGLPSTGRLSRLRRLFSRRR</sequence>
<evidence type="ECO:0000313" key="2">
    <source>
        <dbReference type="EMBL" id="CAD0114215.1"/>
    </source>
</evidence>
<feature type="compositionally biased region" description="Polar residues" evidence="1">
    <location>
        <begin position="186"/>
        <end position="203"/>
    </location>
</feature>
<dbReference type="AlphaFoldDB" id="A0A9N8PXJ5"/>
<keyword evidence="3" id="KW-1185">Reference proteome</keyword>
<feature type="region of interest" description="Disordered" evidence="1">
    <location>
        <begin position="58"/>
        <end position="100"/>
    </location>
</feature>
<evidence type="ECO:0000313" key="3">
    <source>
        <dbReference type="Proteomes" id="UP000745764"/>
    </source>
</evidence>
<feature type="compositionally biased region" description="Low complexity" evidence="1">
    <location>
        <begin position="137"/>
        <end position="155"/>
    </location>
</feature>
<dbReference type="OrthoDB" id="3944185at2759"/>
<accession>A0A9N8PXJ5</accession>
<gene>
    <name evidence="2" type="ORF">AWRI4620_LOCUS8470</name>
</gene>
<proteinExistence type="predicted"/>
<evidence type="ECO:0000256" key="1">
    <source>
        <dbReference type="SAM" id="MobiDB-lite"/>
    </source>
</evidence>
<feature type="compositionally biased region" description="Low complexity" evidence="1">
    <location>
        <begin position="69"/>
        <end position="88"/>
    </location>
</feature>
<feature type="region of interest" description="Disordered" evidence="1">
    <location>
        <begin position="115"/>
        <end position="205"/>
    </location>
</feature>
<protein>
    <submittedName>
        <fullName evidence="2">Uncharacterized protein</fullName>
    </submittedName>
</protein>
<reference evidence="2" key="1">
    <citation type="submission" date="2020-06" db="EMBL/GenBank/DDBJ databases">
        <authorList>
            <person name="Onetto C."/>
        </authorList>
    </citation>
    <scope>NUCLEOTIDE SEQUENCE</scope>
</reference>